<keyword evidence="2" id="KW-1185">Reference proteome</keyword>
<accession>A0ABV9E9W6</accession>
<dbReference type="Proteomes" id="UP001595891">
    <property type="component" value="Unassembled WGS sequence"/>
</dbReference>
<protein>
    <recommendedName>
        <fullName evidence="3">MarR family transcriptional regulator</fullName>
    </recommendedName>
</protein>
<organism evidence="1 2">
    <name type="scientific">Sphaerisporangium corydalis</name>
    <dbReference type="NCBI Taxonomy" id="1441875"/>
    <lineage>
        <taxon>Bacteria</taxon>
        <taxon>Bacillati</taxon>
        <taxon>Actinomycetota</taxon>
        <taxon>Actinomycetes</taxon>
        <taxon>Streptosporangiales</taxon>
        <taxon>Streptosporangiaceae</taxon>
        <taxon>Sphaerisporangium</taxon>
    </lineage>
</organism>
<dbReference type="EMBL" id="JBHSFN010000002">
    <property type="protein sequence ID" value="MFC4585200.1"/>
    <property type="molecule type" value="Genomic_DNA"/>
</dbReference>
<evidence type="ECO:0000313" key="2">
    <source>
        <dbReference type="Proteomes" id="UP001595891"/>
    </source>
</evidence>
<comment type="caution">
    <text evidence="1">The sequence shown here is derived from an EMBL/GenBank/DDBJ whole genome shotgun (WGS) entry which is preliminary data.</text>
</comment>
<reference evidence="2" key="1">
    <citation type="journal article" date="2019" name="Int. J. Syst. Evol. Microbiol.">
        <title>The Global Catalogue of Microorganisms (GCM) 10K type strain sequencing project: providing services to taxonomists for standard genome sequencing and annotation.</title>
        <authorList>
            <consortium name="The Broad Institute Genomics Platform"/>
            <consortium name="The Broad Institute Genome Sequencing Center for Infectious Disease"/>
            <person name="Wu L."/>
            <person name="Ma J."/>
        </authorList>
    </citation>
    <scope>NUCLEOTIDE SEQUENCE [LARGE SCALE GENOMIC DNA]</scope>
    <source>
        <strain evidence="2">CCUG 49560</strain>
    </source>
</reference>
<sequence length="221" mass="23945">MPDEKLSLPQMAALLVLMREVGEVSNTQLKERYGLTLTGKPRTKLNDAKLVESWKQGQTFVHRLTDDGWARLGREIGHGVERPAGSAGSALVAVLGGLHVFMERTGNKLADIFAPVETAASLDDQPSPVAPVSSADPEVEARIRAAYARLGRPGSYVGLAELRAALQDLPRTEVDAALRAMNRLPDVNLVPESNQKALKREDREAAVTIGDQDKHVLWIGA</sequence>
<evidence type="ECO:0000313" key="1">
    <source>
        <dbReference type="EMBL" id="MFC4585200.1"/>
    </source>
</evidence>
<gene>
    <name evidence="1" type="ORF">ACFO8L_03895</name>
</gene>
<evidence type="ECO:0008006" key="3">
    <source>
        <dbReference type="Google" id="ProtNLM"/>
    </source>
</evidence>
<dbReference type="RefSeq" id="WP_262847493.1">
    <property type="nucleotide sequence ID" value="NZ_JANZYP010000064.1"/>
</dbReference>
<proteinExistence type="predicted"/>
<name>A0ABV9E9W6_9ACTN</name>